<organism evidence="2 3">
    <name type="scientific">Pedococcus cremeus</name>
    <dbReference type="NCBI Taxonomy" id="587636"/>
    <lineage>
        <taxon>Bacteria</taxon>
        <taxon>Bacillati</taxon>
        <taxon>Actinomycetota</taxon>
        <taxon>Actinomycetes</taxon>
        <taxon>Micrococcales</taxon>
        <taxon>Intrasporangiaceae</taxon>
        <taxon>Pedococcus</taxon>
    </lineage>
</organism>
<dbReference type="RefSeq" id="WP_091761360.1">
    <property type="nucleotide sequence ID" value="NZ_FOHB01000007.1"/>
</dbReference>
<evidence type="ECO:0000256" key="1">
    <source>
        <dbReference type="SAM" id="Phobius"/>
    </source>
</evidence>
<proteinExistence type="predicted"/>
<gene>
    <name evidence="2" type="ORF">SAMN05216199_3653</name>
</gene>
<reference evidence="3" key="1">
    <citation type="submission" date="2016-10" db="EMBL/GenBank/DDBJ databases">
        <authorList>
            <person name="Varghese N."/>
            <person name="Submissions S."/>
        </authorList>
    </citation>
    <scope>NUCLEOTIDE SEQUENCE [LARGE SCALE GENOMIC DNA]</scope>
    <source>
        <strain evidence="3">CGMCC 1.6963</strain>
    </source>
</reference>
<dbReference type="STRING" id="587636.SAMN05216199_3653"/>
<keyword evidence="1" id="KW-0472">Membrane</keyword>
<dbReference type="EMBL" id="FOHB01000007">
    <property type="protein sequence ID" value="SES43749.1"/>
    <property type="molecule type" value="Genomic_DNA"/>
</dbReference>
<dbReference type="InterPro" id="IPR007047">
    <property type="entry name" value="Flp_Fap"/>
</dbReference>
<keyword evidence="3" id="KW-1185">Reference proteome</keyword>
<dbReference type="Proteomes" id="UP000199019">
    <property type="component" value="Unassembled WGS sequence"/>
</dbReference>
<feature type="transmembrane region" description="Helical" evidence="1">
    <location>
        <begin position="49"/>
        <end position="77"/>
    </location>
</feature>
<dbReference type="Pfam" id="PF04964">
    <property type="entry name" value="Flp_Fap"/>
    <property type="match status" value="1"/>
</dbReference>
<sequence length="84" mass="8681">MSSNSNGSSIRSREVAKSMVLLVTATLSGLVRGRLGESRGDHGATAVEYALMASLIAVVIVASVTLFGQNVVTLFAVPTSVFNP</sequence>
<name>A0A1H9XCG8_9MICO</name>
<keyword evidence="1" id="KW-1133">Transmembrane helix</keyword>
<protein>
    <submittedName>
        <fullName evidence="2">Flp/Fap pilin component</fullName>
    </submittedName>
</protein>
<evidence type="ECO:0000313" key="2">
    <source>
        <dbReference type="EMBL" id="SES43749.1"/>
    </source>
</evidence>
<evidence type="ECO:0000313" key="3">
    <source>
        <dbReference type="Proteomes" id="UP000199019"/>
    </source>
</evidence>
<dbReference type="AlphaFoldDB" id="A0A1H9XCG8"/>
<keyword evidence="1" id="KW-0812">Transmembrane</keyword>
<accession>A0A1H9XCG8</accession>